<dbReference type="Proteomes" id="UP000198614">
    <property type="component" value="Unassembled WGS sequence"/>
</dbReference>
<dbReference type="SMART" id="SM00860">
    <property type="entry name" value="SMI1_KNR4"/>
    <property type="match status" value="1"/>
</dbReference>
<dbReference type="EMBL" id="FNAX01000004">
    <property type="protein sequence ID" value="SDE81525.1"/>
    <property type="molecule type" value="Genomic_DNA"/>
</dbReference>
<evidence type="ECO:0000313" key="3">
    <source>
        <dbReference type="Proteomes" id="UP000198614"/>
    </source>
</evidence>
<evidence type="ECO:0000259" key="1">
    <source>
        <dbReference type="SMART" id="SM00860"/>
    </source>
</evidence>
<dbReference type="SUPFAM" id="SSF160631">
    <property type="entry name" value="SMI1/KNR4-like"/>
    <property type="match status" value="1"/>
</dbReference>
<dbReference type="Pfam" id="PF09346">
    <property type="entry name" value="SMI1_KNR4"/>
    <property type="match status" value="1"/>
</dbReference>
<organism evidence="2 3">
    <name type="scientific">Streptomyces griseoaurantiacus</name>
    <dbReference type="NCBI Taxonomy" id="68213"/>
    <lineage>
        <taxon>Bacteria</taxon>
        <taxon>Bacillati</taxon>
        <taxon>Actinomycetota</taxon>
        <taxon>Actinomycetes</taxon>
        <taxon>Kitasatosporales</taxon>
        <taxon>Streptomycetaceae</taxon>
        <taxon>Streptomyces</taxon>
        <taxon>Streptomyces aurantiacus group</taxon>
    </lineage>
</organism>
<dbReference type="AlphaFoldDB" id="A0A1G7G0J6"/>
<feature type="domain" description="Knr4/Smi1-like" evidence="1">
    <location>
        <begin position="27"/>
        <end position="180"/>
    </location>
</feature>
<dbReference type="OrthoDB" id="1190024at2"/>
<dbReference type="InterPro" id="IPR037883">
    <property type="entry name" value="Knr4/Smi1-like_sf"/>
</dbReference>
<accession>A0A1G7G0J6</accession>
<reference evidence="2 3" key="1">
    <citation type="submission" date="2016-10" db="EMBL/GenBank/DDBJ databases">
        <authorList>
            <person name="de Groot N.N."/>
        </authorList>
    </citation>
    <scope>NUCLEOTIDE SEQUENCE [LARGE SCALE GENOMIC DNA]</scope>
    <source>
        <strain evidence="2 3">CGMCC 4.1859</strain>
    </source>
</reference>
<dbReference type="InterPro" id="IPR018958">
    <property type="entry name" value="Knr4/Smi1-like_dom"/>
</dbReference>
<proteinExistence type="predicted"/>
<sequence>MNTEQASPEDLALLRATFPAAGDHRPPLGREAVRAFEAAHGTVLPEPYRTFLAEIAGGSPSGPPAYGLLGPAELPADWGDDRPRREPGLPFPLTAPFMWEGRAWEEDDTDLEEIDALMGRVFDHGSVVLGTDGCGMNWHLVVTGPHRGHIWLVTGEGADPFGAEFGGTTAGSGFAGWVRHWAEGKDWYDAL</sequence>
<name>A0A1G7G0J6_9ACTN</name>
<gene>
    <name evidence="2" type="ORF">SAMN05216260_1046</name>
</gene>
<evidence type="ECO:0000313" key="2">
    <source>
        <dbReference type="EMBL" id="SDE81525.1"/>
    </source>
</evidence>
<protein>
    <submittedName>
        <fullName evidence="2">SMI1 / KNR4 family (SUKH-1)</fullName>
    </submittedName>
</protein>